<keyword evidence="1" id="KW-0328">Glycosyltransferase</keyword>
<dbReference type="GO" id="GO:0016757">
    <property type="term" value="F:glycosyltransferase activity"/>
    <property type="evidence" value="ECO:0007669"/>
    <property type="project" value="UniProtKB-KW"/>
</dbReference>
<organism evidence="3">
    <name type="scientific">uncultured bacterium F41-01</name>
    <dbReference type="NCBI Taxonomy" id="1191437"/>
    <lineage>
        <taxon>Bacteria</taxon>
        <taxon>environmental samples</taxon>
    </lineage>
</organism>
<reference evidence="3" key="1">
    <citation type="submission" date="2012-04" db="EMBL/GenBank/DDBJ databases">
        <title>Characterization of mineral phosphate solubilization trait from soil metagenome.</title>
        <authorList>
            <person name="Chhabra S."/>
            <person name="Brazil D."/>
            <person name="Morrissey J."/>
            <person name="Burke J."/>
            <person name="O'Gara F."/>
            <person name="Dowling D."/>
        </authorList>
    </citation>
    <scope>NUCLEOTIDE SEQUENCE</scope>
</reference>
<dbReference type="PANTHER" id="PTHR12526:SF510">
    <property type="entry name" value="D-INOSITOL 3-PHOSPHATE GLYCOSYLTRANSFERASE"/>
    <property type="match status" value="1"/>
</dbReference>
<evidence type="ECO:0000256" key="1">
    <source>
        <dbReference type="ARBA" id="ARBA00022676"/>
    </source>
</evidence>
<dbReference type="Gene3D" id="3.40.50.2000">
    <property type="entry name" value="Glycogen Phosphorylase B"/>
    <property type="match status" value="2"/>
</dbReference>
<dbReference type="Pfam" id="PF13692">
    <property type="entry name" value="Glyco_trans_1_4"/>
    <property type="match status" value="1"/>
</dbReference>
<dbReference type="EMBL" id="JQ970528">
    <property type="protein sequence ID" value="AFK79251.1"/>
    <property type="molecule type" value="Genomic_DNA"/>
</dbReference>
<keyword evidence="2 3" id="KW-0808">Transferase</keyword>
<evidence type="ECO:0000256" key="2">
    <source>
        <dbReference type="ARBA" id="ARBA00022679"/>
    </source>
</evidence>
<accession>I3VIP5</accession>
<dbReference type="PANTHER" id="PTHR12526">
    <property type="entry name" value="GLYCOSYLTRANSFERASE"/>
    <property type="match status" value="1"/>
</dbReference>
<name>I3VIP5_9BACT</name>
<evidence type="ECO:0000313" key="3">
    <source>
        <dbReference type="EMBL" id="AFK79251.1"/>
    </source>
</evidence>
<dbReference type="SUPFAM" id="SSF53756">
    <property type="entry name" value="UDP-Glycosyltransferase/glycogen phosphorylase"/>
    <property type="match status" value="1"/>
</dbReference>
<dbReference type="AlphaFoldDB" id="I3VIP5"/>
<protein>
    <submittedName>
        <fullName evidence="3">Glycosyl transferase group 1</fullName>
    </submittedName>
</protein>
<proteinExistence type="predicted"/>
<sequence length="372" mass="42008">MRFVLVGPSAPLRGGIAIENDALAHALRQAGHTVEQVSFRRLYPSFIFPGRSQFDEGQTSAGPFQARQCLDSMNPFNWLTTARTIERLRPHKVTIQWWHPFFTPSYATILAYLKRQCPEATRILISHNTRPHEPLPGQDAALRLVARLCHMIVVHARSEYDLTMKLAPKATVHIVDYPMLAAGRSLPPREEAQRRMGVAGHVLLFFGYVRHYKGVDTLLHALAQVPADLDVSLLIAGEFYEPEQQYHDLIHMLGITNRVRIHNRYISETEWPDLFAASDALVLPYRAASQSMSITLAYEFGKPVIVSRAGGLADAVEDGRTGLVTEPEPAALATTIRRFYTEFLTTDYQAAIEARRQRLGWEPFIRTLEGNR</sequence>